<accession>A0A401VZ48</accession>
<evidence type="ECO:0000256" key="1">
    <source>
        <dbReference type="ARBA" id="ARBA00006432"/>
    </source>
</evidence>
<dbReference type="SUPFAM" id="SSF56801">
    <property type="entry name" value="Acetyl-CoA synthetase-like"/>
    <property type="match status" value="1"/>
</dbReference>
<dbReference type="EMBL" id="BHZD01000001">
    <property type="protein sequence ID" value="GCD42353.1"/>
    <property type="molecule type" value="Genomic_DNA"/>
</dbReference>
<keyword evidence="8" id="KW-1185">Reference proteome</keyword>
<evidence type="ECO:0000256" key="3">
    <source>
        <dbReference type="ARBA" id="ARBA00022832"/>
    </source>
</evidence>
<gene>
    <name evidence="7" type="ORF">GKJPGBOP_02013</name>
</gene>
<dbReference type="InterPro" id="IPR025110">
    <property type="entry name" value="AMP-bd_C"/>
</dbReference>
<organism evidence="7 8">
    <name type="scientific">Streptomyces paromomycinus</name>
    <name type="common">Streptomyces rimosus subsp. paromomycinus</name>
    <dbReference type="NCBI Taxonomy" id="92743"/>
    <lineage>
        <taxon>Bacteria</taxon>
        <taxon>Bacillati</taxon>
        <taxon>Actinomycetota</taxon>
        <taxon>Actinomycetes</taxon>
        <taxon>Kitasatosporales</taxon>
        <taxon>Streptomycetaceae</taxon>
        <taxon>Streptomyces</taxon>
    </lineage>
</organism>
<evidence type="ECO:0000313" key="8">
    <source>
        <dbReference type="Proteomes" id="UP000286746"/>
    </source>
</evidence>
<evidence type="ECO:0000256" key="2">
    <source>
        <dbReference type="ARBA" id="ARBA00022598"/>
    </source>
</evidence>
<dbReference type="RefSeq" id="WP_125053746.1">
    <property type="nucleotide sequence ID" value="NZ_BHZD01000001.1"/>
</dbReference>
<proteinExistence type="inferred from homology"/>
<dbReference type="InterPro" id="IPR042099">
    <property type="entry name" value="ANL_N_sf"/>
</dbReference>
<reference evidence="7 8" key="1">
    <citation type="submission" date="2018-11" db="EMBL/GenBank/DDBJ databases">
        <title>Whole genome sequence of Streptomyces paromomycinus NBRC 15454(T).</title>
        <authorList>
            <person name="Komaki H."/>
            <person name="Tamura T."/>
        </authorList>
    </citation>
    <scope>NUCLEOTIDE SEQUENCE [LARGE SCALE GENOMIC DNA]</scope>
    <source>
        <strain evidence="7 8">NBRC 15454</strain>
    </source>
</reference>
<comment type="similarity">
    <text evidence="1">Belongs to the ATP-dependent AMP-binding enzyme family.</text>
</comment>
<dbReference type="Gene3D" id="3.40.50.12780">
    <property type="entry name" value="N-terminal domain of ligase-like"/>
    <property type="match status" value="1"/>
</dbReference>
<dbReference type="PROSITE" id="PS00455">
    <property type="entry name" value="AMP_BINDING"/>
    <property type="match status" value="1"/>
</dbReference>
<evidence type="ECO:0000256" key="4">
    <source>
        <dbReference type="ARBA" id="ARBA00023098"/>
    </source>
</evidence>
<keyword evidence="2" id="KW-0436">Ligase</keyword>
<protein>
    <submittedName>
        <fullName evidence="7">Acyl-CoA synthetase</fullName>
    </submittedName>
</protein>
<dbReference type="GO" id="GO:0005886">
    <property type="term" value="C:plasma membrane"/>
    <property type="evidence" value="ECO:0007669"/>
    <property type="project" value="TreeGrafter"/>
</dbReference>
<dbReference type="GO" id="GO:0016874">
    <property type="term" value="F:ligase activity"/>
    <property type="evidence" value="ECO:0007669"/>
    <property type="project" value="UniProtKB-KW"/>
</dbReference>
<sequence length="598" mass="64586">MTYGSDAPPVGEDTDELRDFAPDTLVEALRTRSGKQPDRVAYTFLHNGETIGEELTYQQLDAAARARAVALEDAGLGGRNAVLLHAPGLEFVKAFAGCLYAGTAGAPLQVPHNAAGVERLLRVVEDTGSPVVLTDTGTRDDILAQFGGTPGVAELTWFTTDTVDPAAAERWTETEPDPEHTALLQYTSGSTGRPKGVMVSHRNFCVQAAENQEVWHVSDDDIGVSWLPTFHDMGLMYGVVMPLWRGMRVYLMAPQAFVRRPRRWLEAISRHRGTLSAGPNFAYDMCSRVAEAEGTEGLDLSSWRMAVCGAEPVRMPSMERFAAAYAAAGFAHRALAPGYGLAENTLKVSATPADQDYRTLWVSGTALAAGRAEPVTADTDGAVPVVCNGPHQTGTTVRVVDPVTRRARPDGEVGEIWVQGGSVAKGYWRRPAETRETFRARIADEESGPFLRTGDLGFLHEGELYPTGRWKDLIIVDGRNLYPQDIELTVEKCHPALHPACAAAFPVERDGREQLVVLVETGPGVTASGDDLAARVATAVGQHHEVLPAEVVLVRRRSLLKTTSGKIQRRACKQSYLDGTLQYAAQHGPDGKDGARGA</sequence>
<dbReference type="Pfam" id="PF23024">
    <property type="entry name" value="AMP-dom_DIP2-like"/>
    <property type="match status" value="1"/>
</dbReference>
<dbReference type="Gene3D" id="3.30.300.30">
    <property type="match status" value="1"/>
</dbReference>
<dbReference type="GO" id="GO:0070566">
    <property type="term" value="F:adenylyltransferase activity"/>
    <property type="evidence" value="ECO:0007669"/>
    <property type="project" value="TreeGrafter"/>
</dbReference>
<dbReference type="FunFam" id="3.40.50.12780:FF:000013">
    <property type="entry name" value="Long-chain-fatty-acid--AMP ligase FadD32"/>
    <property type="match status" value="1"/>
</dbReference>
<keyword evidence="4" id="KW-0443">Lipid metabolism</keyword>
<dbReference type="AlphaFoldDB" id="A0A401VZ48"/>
<dbReference type="GO" id="GO:0071766">
    <property type="term" value="P:Actinobacterium-type cell wall biogenesis"/>
    <property type="evidence" value="ECO:0007669"/>
    <property type="project" value="UniProtKB-ARBA"/>
</dbReference>
<dbReference type="CDD" id="cd05931">
    <property type="entry name" value="FAAL"/>
    <property type="match status" value="1"/>
</dbReference>
<dbReference type="InterPro" id="IPR040097">
    <property type="entry name" value="FAAL/FAAC"/>
</dbReference>
<dbReference type="PANTHER" id="PTHR22754">
    <property type="entry name" value="DISCO-INTERACTING PROTEIN 2 DIP2 -RELATED"/>
    <property type="match status" value="1"/>
</dbReference>
<dbReference type="InterPro" id="IPR045851">
    <property type="entry name" value="AMP-bd_C_sf"/>
</dbReference>
<dbReference type="Proteomes" id="UP000286746">
    <property type="component" value="Unassembled WGS sequence"/>
</dbReference>
<comment type="caution">
    <text evidence="7">The sequence shown here is derived from an EMBL/GenBank/DDBJ whole genome shotgun (WGS) entry which is preliminary data.</text>
</comment>
<dbReference type="GO" id="GO:0006633">
    <property type="term" value="P:fatty acid biosynthetic process"/>
    <property type="evidence" value="ECO:0007669"/>
    <property type="project" value="TreeGrafter"/>
</dbReference>
<dbReference type="InterPro" id="IPR020845">
    <property type="entry name" value="AMP-binding_CS"/>
</dbReference>
<dbReference type="Pfam" id="PF00501">
    <property type="entry name" value="AMP-binding"/>
    <property type="match status" value="1"/>
</dbReference>
<dbReference type="PANTHER" id="PTHR22754:SF32">
    <property type="entry name" value="DISCO-INTERACTING PROTEIN 2"/>
    <property type="match status" value="1"/>
</dbReference>
<name>A0A401VZ48_STREY</name>
<dbReference type="InterPro" id="IPR000873">
    <property type="entry name" value="AMP-dep_synth/lig_dom"/>
</dbReference>
<feature type="domain" description="AMP-binding enzyme C-terminal" evidence="6">
    <location>
        <begin position="472"/>
        <end position="585"/>
    </location>
</feature>
<keyword evidence="3" id="KW-0276">Fatty acid metabolism</keyword>
<feature type="domain" description="AMP-dependent synthetase/ligase" evidence="5">
    <location>
        <begin position="31"/>
        <end position="428"/>
    </location>
</feature>
<evidence type="ECO:0000259" key="5">
    <source>
        <dbReference type="Pfam" id="PF00501"/>
    </source>
</evidence>
<evidence type="ECO:0000313" key="7">
    <source>
        <dbReference type="EMBL" id="GCD42353.1"/>
    </source>
</evidence>
<evidence type="ECO:0000259" key="6">
    <source>
        <dbReference type="Pfam" id="PF23024"/>
    </source>
</evidence>